<reference evidence="2 3" key="1">
    <citation type="submission" date="2019-01" db="EMBL/GenBank/DDBJ databases">
        <title>Genome sequencing of strain 2JSPR-7.</title>
        <authorList>
            <person name="Heo J."/>
            <person name="Kim S.-J."/>
            <person name="Kim J.-S."/>
            <person name="Hong S.-B."/>
            <person name="Kwon S.-W."/>
        </authorList>
    </citation>
    <scope>NUCLEOTIDE SEQUENCE [LARGE SCALE GENOMIC DNA]</scope>
    <source>
        <strain evidence="2 3">2JSPR-7</strain>
    </source>
</reference>
<feature type="region of interest" description="Disordered" evidence="1">
    <location>
        <begin position="196"/>
        <end position="223"/>
    </location>
</feature>
<feature type="region of interest" description="Disordered" evidence="1">
    <location>
        <begin position="252"/>
        <end position="340"/>
    </location>
</feature>
<dbReference type="Proteomes" id="UP000291758">
    <property type="component" value="Chromosome"/>
</dbReference>
<proteinExistence type="predicted"/>
<evidence type="ECO:0000313" key="2">
    <source>
        <dbReference type="EMBL" id="QAY64620.1"/>
    </source>
</evidence>
<feature type="compositionally biased region" description="Pro residues" evidence="1">
    <location>
        <begin position="268"/>
        <end position="286"/>
    </location>
</feature>
<dbReference type="AlphaFoldDB" id="A0A4P6EP02"/>
<feature type="compositionally biased region" description="Pro residues" evidence="1">
    <location>
        <begin position="295"/>
        <end position="320"/>
    </location>
</feature>
<organism evidence="2 3">
    <name type="scientific">Xylanimonas allomyrinae</name>
    <dbReference type="NCBI Taxonomy" id="2509459"/>
    <lineage>
        <taxon>Bacteria</taxon>
        <taxon>Bacillati</taxon>
        <taxon>Actinomycetota</taxon>
        <taxon>Actinomycetes</taxon>
        <taxon>Micrococcales</taxon>
        <taxon>Promicromonosporaceae</taxon>
        <taxon>Xylanimonas</taxon>
    </lineage>
</organism>
<evidence type="ECO:0000313" key="3">
    <source>
        <dbReference type="Proteomes" id="UP000291758"/>
    </source>
</evidence>
<sequence length="365" mass="36148">MRAPGTATSSVAVLVASALLAGAAWLPQAPWFPHASWSWGTQSDVELVATAHTDVGRSALTDARGRTFAVRDGGHARATATASALCDGCAGRAATVEVVYVPRGGATADNVAAAWASGGSGTASAVAVQVVVQRPGTGVTASNRALAVSADCAGCTAEAVAVQVVVLTRLDRTVSARTRALLENLADVLGTPVPDGPHLRRSHHSGPWARGAAFPAPDGARGRSPWAATLLAPAPLARPVVLGERVVLGASVPSGEQERLGDPASSGSPPPTAAPDEPVAPAPAPGEGPDAGDSPEPPPGPGTPGPSPSTSPVVPSPAPSPAVMRPLPAPDDPTPSAAEGALDAVLAQLARDYMTGAVTVDVDEG</sequence>
<protein>
    <submittedName>
        <fullName evidence="2">Uncharacterized protein</fullName>
    </submittedName>
</protein>
<dbReference type="RefSeq" id="WP_129205762.1">
    <property type="nucleotide sequence ID" value="NZ_CP035495.1"/>
</dbReference>
<dbReference type="EMBL" id="CP035495">
    <property type="protein sequence ID" value="QAY64620.1"/>
    <property type="molecule type" value="Genomic_DNA"/>
</dbReference>
<keyword evidence="3" id="KW-1185">Reference proteome</keyword>
<evidence type="ECO:0000256" key="1">
    <source>
        <dbReference type="SAM" id="MobiDB-lite"/>
    </source>
</evidence>
<gene>
    <name evidence="2" type="ORF">ET495_17025</name>
</gene>
<dbReference type="OrthoDB" id="9914985at2"/>
<name>A0A4P6EP02_9MICO</name>
<dbReference type="KEGG" id="xyl:ET495_17025"/>
<accession>A0A4P6EP02</accession>